<evidence type="ECO:0000313" key="12">
    <source>
        <dbReference type="Proteomes" id="UP000261620"/>
    </source>
</evidence>
<evidence type="ECO:0000259" key="10">
    <source>
        <dbReference type="PROSITE" id="PS51522"/>
    </source>
</evidence>
<keyword evidence="7 8" id="KW-0694">RNA-binding</keyword>
<keyword evidence="2" id="KW-0963">Cytoplasm</keyword>
<keyword evidence="3" id="KW-0479">Metal-binding</keyword>
<organism evidence="11 12">
    <name type="scientific">Mola mola</name>
    <name type="common">Ocean sunfish</name>
    <name type="synonym">Tetraodon mola</name>
    <dbReference type="NCBI Taxonomy" id="94237"/>
    <lineage>
        <taxon>Eukaryota</taxon>
        <taxon>Metazoa</taxon>
        <taxon>Chordata</taxon>
        <taxon>Craniata</taxon>
        <taxon>Vertebrata</taxon>
        <taxon>Euteleostomi</taxon>
        <taxon>Actinopterygii</taxon>
        <taxon>Neopterygii</taxon>
        <taxon>Teleostei</taxon>
        <taxon>Neoteleostei</taxon>
        <taxon>Acanthomorphata</taxon>
        <taxon>Eupercaria</taxon>
        <taxon>Tetraodontiformes</taxon>
        <taxon>Molidae</taxon>
        <taxon>Mola</taxon>
    </lineage>
</organism>
<keyword evidence="6 8" id="KW-0810">Translation regulation</keyword>
<dbReference type="Gene3D" id="4.10.60.30">
    <property type="entry name" value="Nanos, RNA-binding domain"/>
    <property type="match status" value="1"/>
</dbReference>
<keyword evidence="5" id="KW-0862">Zinc</keyword>
<dbReference type="Ensembl" id="ENSMMOT00000013005.1">
    <property type="protein sequence ID" value="ENSMMOP00000012794.1"/>
    <property type="gene ID" value="ENSMMOG00000009827.1"/>
</dbReference>
<name>A0A3Q3WU65_MOLML</name>
<evidence type="ECO:0000256" key="6">
    <source>
        <dbReference type="ARBA" id="ARBA00022845"/>
    </source>
</evidence>
<protein>
    <recommendedName>
        <fullName evidence="10">Nanos-type domain-containing protein</fullName>
    </recommendedName>
</protein>
<evidence type="ECO:0000256" key="4">
    <source>
        <dbReference type="ARBA" id="ARBA00022771"/>
    </source>
</evidence>
<feature type="region of interest" description="Disordered" evidence="9">
    <location>
        <begin position="23"/>
        <end position="59"/>
    </location>
</feature>
<dbReference type="GO" id="GO:0005737">
    <property type="term" value="C:cytoplasm"/>
    <property type="evidence" value="ECO:0007669"/>
    <property type="project" value="UniProtKB-SubCell"/>
</dbReference>
<feature type="domain" description="Nanos-type" evidence="10">
    <location>
        <begin position="61"/>
        <end position="115"/>
    </location>
</feature>
<evidence type="ECO:0000256" key="9">
    <source>
        <dbReference type="SAM" id="MobiDB-lite"/>
    </source>
</evidence>
<evidence type="ECO:0000256" key="8">
    <source>
        <dbReference type="PROSITE-ProRule" id="PRU00855"/>
    </source>
</evidence>
<keyword evidence="12" id="KW-1185">Reference proteome</keyword>
<comment type="subcellular location">
    <subcellularLocation>
        <location evidence="1">Cytoplasm</location>
    </subcellularLocation>
</comment>
<evidence type="ECO:0000256" key="5">
    <source>
        <dbReference type="ARBA" id="ARBA00022833"/>
    </source>
</evidence>
<reference evidence="11" key="1">
    <citation type="submission" date="2025-08" db="UniProtKB">
        <authorList>
            <consortium name="Ensembl"/>
        </authorList>
    </citation>
    <scope>IDENTIFICATION</scope>
</reference>
<dbReference type="PROSITE" id="PS51522">
    <property type="entry name" value="ZF_NANOS"/>
    <property type="match status" value="1"/>
</dbReference>
<dbReference type="Pfam" id="PF05741">
    <property type="entry name" value="zf-nanos"/>
    <property type="match status" value="1"/>
</dbReference>
<feature type="compositionally biased region" description="Low complexity" evidence="9">
    <location>
        <begin position="45"/>
        <end position="59"/>
    </location>
</feature>
<evidence type="ECO:0000256" key="2">
    <source>
        <dbReference type="ARBA" id="ARBA00022490"/>
    </source>
</evidence>
<evidence type="ECO:0000256" key="7">
    <source>
        <dbReference type="ARBA" id="ARBA00022884"/>
    </source>
</evidence>
<dbReference type="OMA" id="DCFDMWH"/>
<dbReference type="GO" id="GO:0008270">
    <property type="term" value="F:zinc ion binding"/>
    <property type="evidence" value="ECO:0007669"/>
    <property type="project" value="UniProtKB-KW"/>
</dbReference>
<dbReference type="InterPro" id="IPR024161">
    <property type="entry name" value="Znf_nanos-typ"/>
</dbReference>
<accession>A0A3Q3WU65</accession>
<dbReference type="AlphaFoldDB" id="A0A3Q3WU65"/>
<dbReference type="Proteomes" id="UP000261620">
    <property type="component" value="Unplaced"/>
</dbReference>
<evidence type="ECO:0000256" key="3">
    <source>
        <dbReference type="ARBA" id="ARBA00022723"/>
    </source>
</evidence>
<reference evidence="11" key="2">
    <citation type="submission" date="2025-09" db="UniProtKB">
        <authorList>
            <consortium name="Ensembl"/>
        </authorList>
    </citation>
    <scope>IDENTIFICATION</scope>
</reference>
<sequence>MDCFDMWHDYMKLSTLLQTTCDREEGDHGNREGPKRDCKDSVETNSIGSLSDNSSGGNSDFCGFCRQNKESAKVYRSHKLKSHDGKVTCPVLWSYTCSTCGATGDNAHTRRYCPQGQRYKLPASQLNKGPEPDNKSPCSCKSLSSAFI</sequence>
<comment type="similarity">
    <text evidence="8">Belongs to the nanos family.</text>
</comment>
<evidence type="ECO:0000313" key="11">
    <source>
        <dbReference type="Ensembl" id="ENSMMOP00000012794.1"/>
    </source>
</evidence>
<dbReference type="GO" id="GO:0006417">
    <property type="term" value="P:regulation of translation"/>
    <property type="evidence" value="ECO:0007669"/>
    <property type="project" value="UniProtKB-UniRule"/>
</dbReference>
<dbReference type="InterPro" id="IPR038129">
    <property type="entry name" value="Nanos_sf"/>
</dbReference>
<dbReference type="GO" id="GO:0003723">
    <property type="term" value="F:RNA binding"/>
    <property type="evidence" value="ECO:0007669"/>
    <property type="project" value="UniProtKB-UniRule"/>
</dbReference>
<dbReference type="PANTHER" id="PTHR12887">
    <property type="entry name" value="NANOS PROTEIN"/>
    <property type="match status" value="1"/>
</dbReference>
<feature type="compositionally biased region" description="Basic and acidic residues" evidence="9">
    <location>
        <begin position="23"/>
        <end position="42"/>
    </location>
</feature>
<dbReference type="InterPro" id="IPR008705">
    <property type="entry name" value="Nanos/Xcar2"/>
</dbReference>
<proteinExistence type="inferred from homology"/>
<evidence type="ECO:0000256" key="1">
    <source>
        <dbReference type="ARBA" id="ARBA00004496"/>
    </source>
</evidence>
<dbReference type="STRING" id="94237.ENSMMOP00000012794"/>
<keyword evidence="4 8" id="KW-0863">Zinc-finger</keyword>